<sequence length="62" mass="6992">MTALSSRADIQLVSVVSQIQQTRYAELASSVIVIYDHLVTLDQEIELIWVRTFDISRNINGA</sequence>
<evidence type="ECO:0000259" key="1">
    <source>
        <dbReference type="Pfam" id="PF20151"/>
    </source>
</evidence>
<dbReference type="Proteomes" id="UP000305948">
    <property type="component" value="Unassembled WGS sequence"/>
</dbReference>
<name>A0A5C3MRK6_9AGAM</name>
<dbReference type="OrthoDB" id="3038503at2759"/>
<dbReference type="Pfam" id="PF20151">
    <property type="entry name" value="DUF6533"/>
    <property type="match status" value="1"/>
</dbReference>
<protein>
    <recommendedName>
        <fullName evidence="1">DUF6533 domain-containing protein</fullName>
    </recommendedName>
</protein>
<gene>
    <name evidence="2" type="ORF">OE88DRAFT_1665914</name>
</gene>
<organism evidence="2 3">
    <name type="scientific">Heliocybe sulcata</name>
    <dbReference type="NCBI Taxonomy" id="5364"/>
    <lineage>
        <taxon>Eukaryota</taxon>
        <taxon>Fungi</taxon>
        <taxon>Dikarya</taxon>
        <taxon>Basidiomycota</taxon>
        <taxon>Agaricomycotina</taxon>
        <taxon>Agaricomycetes</taxon>
        <taxon>Gloeophyllales</taxon>
        <taxon>Gloeophyllaceae</taxon>
        <taxon>Heliocybe</taxon>
    </lineage>
</organism>
<dbReference type="InterPro" id="IPR045340">
    <property type="entry name" value="DUF6533"/>
</dbReference>
<evidence type="ECO:0000313" key="3">
    <source>
        <dbReference type="Proteomes" id="UP000305948"/>
    </source>
</evidence>
<dbReference type="AlphaFoldDB" id="A0A5C3MRK6"/>
<feature type="domain" description="DUF6533" evidence="1">
    <location>
        <begin position="24"/>
        <end position="56"/>
    </location>
</feature>
<reference evidence="2 3" key="1">
    <citation type="journal article" date="2019" name="Nat. Ecol. Evol.">
        <title>Megaphylogeny resolves global patterns of mushroom evolution.</title>
        <authorList>
            <person name="Varga T."/>
            <person name="Krizsan K."/>
            <person name="Foldi C."/>
            <person name="Dima B."/>
            <person name="Sanchez-Garcia M."/>
            <person name="Sanchez-Ramirez S."/>
            <person name="Szollosi G.J."/>
            <person name="Szarkandi J.G."/>
            <person name="Papp V."/>
            <person name="Albert L."/>
            <person name="Andreopoulos W."/>
            <person name="Angelini C."/>
            <person name="Antonin V."/>
            <person name="Barry K.W."/>
            <person name="Bougher N.L."/>
            <person name="Buchanan P."/>
            <person name="Buyck B."/>
            <person name="Bense V."/>
            <person name="Catcheside P."/>
            <person name="Chovatia M."/>
            <person name="Cooper J."/>
            <person name="Damon W."/>
            <person name="Desjardin D."/>
            <person name="Finy P."/>
            <person name="Geml J."/>
            <person name="Haridas S."/>
            <person name="Hughes K."/>
            <person name="Justo A."/>
            <person name="Karasinski D."/>
            <person name="Kautmanova I."/>
            <person name="Kiss B."/>
            <person name="Kocsube S."/>
            <person name="Kotiranta H."/>
            <person name="LaButti K.M."/>
            <person name="Lechner B.E."/>
            <person name="Liimatainen K."/>
            <person name="Lipzen A."/>
            <person name="Lukacs Z."/>
            <person name="Mihaltcheva S."/>
            <person name="Morgado L.N."/>
            <person name="Niskanen T."/>
            <person name="Noordeloos M.E."/>
            <person name="Ohm R.A."/>
            <person name="Ortiz-Santana B."/>
            <person name="Ovrebo C."/>
            <person name="Racz N."/>
            <person name="Riley R."/>
            <person name="Savchenko A."/>
            <person name="Shiryaev A."/>
            <person name="Soop K."/>
            <person name="Spirin V."/>
            <person name="Szebenyi C."/>
            <person name="Tomsovsky M."/>
            <person name="Tulloss R.E."/>
            <person name="Uehling J."/>
            <person name="Grigoriev I.V."/>
            <person name="Vagvolgyi C."/>
            <person name="Papp T."/>
            <person name="Martin F.M."/>
            <person name="Miettinen O."/>
            <person name="Hibbett D.S."/>
            <person name="Nagy L.G."/>
        </authorList>
    </citation>
    <scope>NUCLEOTIDE SEQUENCE [LARGE SCALE GENOMIC DNA]</scope>
    <source>
        <strain evidence="2 3">OMC1185</strain>
    </source>
</reference>
<keyword evidence="3" id="KW-1185">Reference proteome</keyword>
<evidence type="ECO:0000313" key="2">
    <source>
        <dbReference type="EMBL" id="TFK47650.1"/>
    </source>
</evidence>
<proteinExistence type="predicted"/>
<dbReference type="EMBL" id="ML213523">
    <property type="protein sequence ID" value="TFK47650.1"/>
    <property type="molecule type" value="Genomic_DNA"/>
</dbReference>
<accession>A0A5C3MRK6</accession>